<proteinExistence type="inferred from homology"/>
<comment type="subcellular location">
    <subcellularLocation>
        <location evidence="1">Cell envelope</location>
    </subcellularLocation>
</comment>
<dbReference type="PANTHER" id="PTHR30290:SF10">
    <property type="entry name" value="PERIPLASMIC OLIGOPEPTIDE-BINDING PROTEIN-RELATED"/>
    <property type="match status" value="1"/>
</dbReference>
<dbReference type="Pfam" id="PF00496">
    <property type="entry name" value="SBP_bac_5"/>
    <property type="match status" value="1"/>
</dbReference>
<dbReference type="GO" id="GO:0015833">
    <property type="term" value="P:peptide transport"/>
    <property type="evidence" value="ECO:0007669"/>
    <property type="project" value="TreeGrafter"/>
</dbReference>
<reference evidence="6 7" key="1">
    <citation type="journal article" date="2019" name="Environ. Microbiol.">
        <title>An active ?-lactamase is a part of an orchestrated cell wall stress resistance network of Bacillus subtilis and related rhizosphere species.</title>
        <authorList>
            <person name="Bucher T."/>
            <person name="Keren-Paz A."/>
            <person name="Hausser J."/>
            <person name="Olender T."/>
            <person name="Cytryn E."/>
            <person name="Kolodkin-Gal I."/>
        </authorList>
    </citation>
    <scope>NUCLEOTIDE SEQUENCE [LARGE SCALE GENOMIC DNA]</scope>
    <source>
        <strain evidence="6 7">I5</strain>
    </source>
</reference>
<feature type="non-terminal residue" evidence="6">
    <location>
        <position position="111"/>
    </location>
</feature>
<dbReference type="FunFam" id="3.40.190.10:FF:000018">
    <property type="entry name" value="Oligopeptide ABC transporter, oligopeptide-binding protein"/>
    <property type="match status" value="1"/>
</dbReference>
<evidence type="ECO:0000259" key="5">
    <source>
        <dbReference type="Pfam" id="PF00496"/>
    </source>
</evidence>
<dbReference type="Gene3D" id="3.40.190.10">
    <property type="entry name" value="Periplasmic binding protein-like II"/>
    <property type="match status" value="1"/>
</dbReference>
<evidence type="ECO:0000256" key="2">
    <source>
        <dbReference type="ARBA" id="ARBA00005695"/>
    </source>
</evidence>
<protein>
    <submittedName>
        <fullName evidence="6">Peptide ABC transporter substrate-binding protein</fullName>
    </submittedName>
</protein>
<dbReference type="AlphaFoldDB" id="A0A4V5TPI9"/>
<dbReference type="GO" id="GO:0030313">
    <property type="term" value="C:cell envelope"/>
    <property type="evidence" value="ECO:0007669"/>
    <property type="project" value="UniProtKB-SubCell"/>
</dbReference>
<keyword evidence="4" id="KW-0732">Signal</keyword>
<name>A0A4V5TPI9_9BACI</name>
<dbReference type="GO" id="GO:1904680">
    <property type="term" value="F:peptide transmembrane transporter activity"/>
    <property type="evidence" value="ECO:0007669"/>
    <property type="project" value="TreeGrafter"/>
</dbReference>
<accession>A0A4V5TPI9</accession>
<evidence type="ECO:0000313" key="7">
    <source>
        <dbReference type="Proteomes" id="UP000305222"/>
    </source>
</evidence>
<sequence>FLGLMGFATFYPQNKKVVEAQGKNYGLEAANVVYNGPFQLSEWKHDTSYKMTKNPNYWDNKNVKLSEINVNIVKDTSTAVNLFESKQVDRITINSEFVDKYQKDPSLKKME</sequence>
<evidence type="ECO:0000256" key="1">
    <source>
        <dbReference type="ARBA" id="ARBA00004196"/>
    </source>
</evidence>
<dbReference type="InterPro" id="IPR000914">
    <property type="entry name" value="SBP_5_dom"/>
</dbReference>
<dbReference type="Proteomes" id="UP000305222">
    <property type="component" value="Unassembled WGS sequence"/>
</dbReference>
<dbReference type="PANTHER" id="PTHR30290">
    <property type="entry name" value="PERIPLASMIC BINDING COMPONENT OF ABC TRANSPORTER"/>
    <property type="match status" value="1"/>
</dbReference>
<evidence type="ECO:0000313" key="6">
    <source>
        <dbReference type="EMBL" id="TKI79743.1"/>
    </source>
</evidence>
<dbReference type="SUPFAM" id="SSF53850">
    <property type="entry name" value="Periplasmic binding protein-like II"/>
    <property type="match status" value="1"/>
</dbReference>
<comment type="caution">
    <text evidence="6">The sequence shown here is derived from an EMBL/GenBank/DDBJ whole genome shotgun (WGS) entry which is preliminary data.</text>
</comment>
<gene>
    <name evidence="6" type="ORF">FC699_35630</name>
</gene>
<evidence type="ECO:0000256" key="4">
    <source>
        <dbReference type="ARBA" id="ARBA00022729"/>
    </source>
</evidence>
<organism evidence="6 7">
    <name type="scientific">Bacillus wiedmannii</name>
    <dbReference type="NCBI Taxonomy" id="1890302"/>
    <lineage>
        <taxon>Bacteria</taxon>
        <taxon>Bacillati</taxon>
        <taxon>Bacillota</taxon>
        <taxon>Bacilli</taxon>
        <taxon>Bacillales</taxon>
        <taxon>Bacillaceae</taxon>
        <taxon>Bacillus</taxon>
        <taxon>Bacillus cereus group</taxon>
    </lineage>
</organism>
<evidence type="ECO:0000256" key="3">
    <source>
        <dbReference type="ARBA" id="ARBA00022448"/>
    </source>
</evidence>
<dbReference type="EMBL" id="SZON01003524">
    <property type="protein sequence ID" value="TKI79743.1"/>
    <property type="molecule type" value="Genomic_DNA"/>
</dbReference>
<comment type="similarity">
    <text evidence="2">Belongs to the bacterial solute-binding protein 5 family.</text>
</comment>
<keyword evidence="3" id="KW-0813">Transport</keyword>
<dbReference type="InterPro" id="IPR039424">
    <property type="entry name" value="SBP_5"/>
</dbReference>
<feature type="non-terminal residue" evidence="6">
    <location>
        <position position="1"/>
    </location>
</feature>
<feature type="domain" description="Solute-binding protein family 5" evidence="5">
    <location>
        <begin position="8"/>
        <end position="108"/>
    </location>
</feature>